<protein>
    <recommendedName>
        <fullName evidence="3">C-type lectin domain-containing protein</fullName>
    </recommendedName>
</protein>
<sequence>DGILFQVPAIVEWSQAEQSCQKYNGTLFKPNATSFDVSLFSEWNFNDDVWVAATYIKVLNFESEPYNLVLSDGLHNWNEANQWCSEHFSEFGNNIQNASSLFPHGYFNDICFWTRNVILVSFQTTL</sequence>
<keyword evidence="2" id="KW-1185">Reference proteome</keyword>
<dbReference type="EMBL" id="JBJQND010000018">
    <property type="protein sequence ID" value="KAL3836773.1"/>
    <property type="molecule type" value="Genomic_DNA"/>
</dbReference>
<comment type="caution">
    <text evidence="1">The sequence shown here is derived from an EMBL/GenBank/DDBJ whole genome shotgun (WGS) entry which is preliminary data.</text>
</comment>
<gene>
    <name evidence="1" type="ORF">ACJMK2_022190</name>
</gene>
<evidence type="ECO:0000313" key="1">
    <source>
        <dbReference type="EMBL" id="KAL3836773.1"/>
    </source>
</evidence>
<feature type="non-terminal residue" evidence="1">
    <location>
        <position position="1"/>
    </location>
</feature>
<reference evidence="1 2" key="1">
    <citation type="submission" date="2024-11" db="EMBL/GenBank/DDBJ databases">
        <title>Chromosome-level genome assembly of the freshwater bivalve Anodonta woodiana.</title>
        <authorList>
            <person name="Chen X."/>
        </authorList>
    </citation>
    <scope>NUCLEOTIDE SEQUENCE [LARGE SCALE GENOMIC DNA]</scope>
    <source>
        <strain evidence="1">MN2024</strain>
        <tissue evidence="1">Gills</tissue>
    </source>
</reference>
<evidence type="ECO:0008006" key="3">
    <source>
        <dbReference type="Google" id="ProtNLM"/>
    </source>
</evidence>
<organism evidence="1 2">
    <name type="scientific">Sinanodonta woodiana</name>
    <name type="common">Chinese pond mussel</name>
    <name type="synonym">Anodonta woodiana</name>
    <dbReference type="NCBI Taxonomy" id="1069815"/>
    <lineage>
        <taxon>Eukaryota</taxon>
        <taxon>Metazoa</taxon>
        <taxon>Spiralia</taxon>
        <taxon>Lophotrochozoa</taxon>
        <taxon>Mollusca</taxon>
        <taxon>Bivalvia</taxon>
        <taxon>Autobranchia</taxon>
        <taxon>Heteroconchia</taxon>
        <taxon>Palaeoheterodonta</taxon>
        <taxon>Unionida</taxon>
        <taxon>Unionoidea</taxon>
        <taxon>Unionidae</taxon>
        <taxon>Unioninae</taxon>
        <taxon>Sinanodonta</taxon>
    </lineage>
</organism>
<name>A0ABD3TKB0_SINWO</name>
<dbReference type="Proteomes" id="UP001634394">
    <property type="component" value="Unassembled WGS sequence"/>
</dbReference>
<evidence type="ECO:0000313" key="2">
    <source>
        <dbReference type="Proteomes" id="UP001634394"/>
    </source>
</evidence>
<accession>A0ABD3TKB0</accession>
<feature type="non-terminal residue" evidence="1">
    <location>
        <position position="126"/>
    </location>
</feature>
<proteinExistence type="predicted"/>
<dbReference type="AlphaFoldDB" id="A0ABD3TKB0"/>